<comment type="caution">
    <text evidence="2">The sequence shown here is derived from an EMBL/GenBank/DDBJ whole genome shotgun (WGS) entry which is preliminary data.</text>
</comment>
<dbReference type="EMBL" id="JAVIJP010000032">
    <property type="protein sequence ID" value="KAL3631282.1"/>
    <property type="molecule type" value="Genomic_DNA"/>
</dbReference>
<protein>
    <recommendedName>
        <fullName evidence="4">Nodule Cysteine-Rich (NCR) secreted peptide</fullName>
    </recommendedName>
</protein>
<accession>A0ABD3CP82</accession>
<gene>
    <name evidence="2" type="ORF">CASFOL_024266</name>
</gene>
<keyword evidence="1" id="KW-0732">Signal</keyword>
<sequence>MASQKLTLFFAFFLIAQGLMVFAKYPPIPCQEDRDCDNVFCPDEFGIIRKCVNGICMCVNSPPSPSRDGGI</sequence>
<organism evidence="2 3">
    <name type="scientific">Castilleja foliolosa</name>
    <dbReference type="NCBI Taxonomy" id="1961234"/>
    <lineage>
        <taxon>Eukaryota</taxon>
        <taxon>Viridiplantae</taxon>
        <taxon>Streptophyta</taxon>
        <taxon>Embryophyta</taxon>
        <taxon>Tracheophyta</taxon>
        <taxon>Spermatophyta</taxon>
        <taxon>Magnoliopsida</taxon>
        <taxon>eudicotyledons</taxon>
        <taxon>Gunneridae</taxon>
        <taxon>Pentapetalae</taxon>
        <taxon>asterids</taxon>
        <taxon>lamiids</taxon>
        <taxon>Lamiales</taxon>
        <taxon>Orobanchaceae</taxon>
        <taxon>Pedicularideae</taxon>
        <taxon>Castillejinae</taxon>
        <taxon>Castilleja</taxon>
    </lineage>
</organism>
<dbReference type="Proteomes" id="UP001632038">
    <property type="component" value="Unassembled WGS sequence"/>
</dbReference>
<feature type="chain" id="PRO_5044858500" description="Nodule Cysteine-Rich (NCR) secreted peptide" evidence="1">
    <location>
        <begin position="24"/>
        <end position="71"/>
    </location>
</feature>
<proteinExistence type="predicted"/>
<dbReference type="AlphaFoldDB" id="A0ABD3CP82"/>
<feature type="signal peptide" evidence="1">
    <location>
        <begin position="1"/>
        <end position="23"/>
    </location>
</feature>
<name>A0ABD3CP82_9LAMI</name>
<evidence type="ECO:0000313" key="3">
    <source>
        <dbReference type="Proteomes" id="UP001632038"/>
    </source>
</evidence>
<evidence type="ECO:0000256" key="1">
    <source>
        <dbReference type="SAM" id="SignalP"/>
    </source>
</evidence>
<evidence type="ECO:0000313" key="2">
    <source>
        <dbReference type="EMBL" id="KAL3631282.1"/>
    </source>
</evidence>
<reference evidence="3" key="1">
    <citation type="journal article" date="2024" name="IScience">
        <title>Strigolactones Initiate the Formation of Haustorium-like Structures in Castilleja.</title>
        <authorList>
            <person name="Buerger M."/>
            <person name="Peterson D."/>
            <person name="Chory J."/>
        </authorList>
    </citation>
    <scope>NUCLEOTIDE SEQUENCE [LARGE SCALE GENOMIC DNA]</scope>
</reference>
<keyword evidence="3" id="KW-1185">Reference proteome</keyword>
<evidence type="ECO:0008006" key="4">
    <source>
        <dbReference type="Google" id="ProtNLM"/>
    </source>
</evidence>